<evidence type="ECO:0000313" key="1">
    <source>
        <dbReference type="EMBL" id="AEO93313.1"/>
    </source>
</evidence>
<proteinExistence type="predicted"/>
<dbReference type="RefSeq" id="YP_009015353.1">
    <property type="nucleotide sequence ID" value="NC_023719.1"/>
</dbReference>
<dbReference type="KEGG" id="vg:18563261"/>
<dbReference type="EMBL" id="JN638751">
    <property type="protein sequence ID" value="AEO93313.1"/>
    <property type="molecule type" value="Genomic_DNA"/>
</dbReference>
<dbReference type="GeneID" id="18563261"/>
<accession>G3MBB2</accession>
<dbReference type="Proteomes" id="UP000009273">
    <property type="component" value="Segment"/>
</dbReference>
<name>G3MBB2_9CAUD</name>
<sequence>MPHMKFFQQVADIQNHLEKVIDAFHEEKFFLLESWGIDKSERIANILEEIEVCRYIIGCRLSIVRKNNVKKPSYEAVSRCFNRHLYFLEKIHRVKPNSRYPSSDYRYHVTKEAKACKHYLFKFSLPAWVDKLPEEILTYENKYPNHKERWGS</sequence>
<evidence type="ECO:0000313" key="2">
    <source>
        <dbReference type="Proteomes" id="UP000009273"/>
    </source>
</evidence>
<gene>
    <name evidence="1" type="primary">42</name>
    <name evidence="1" type="ORF">G_42</name>
</gene>
<organism evidence="1 2">
    <name type="scientific">Bacillus phage G</name>
    <dbReference type="NCBI Taxonomy" id="2884420"/>
    <lineage>
        <taxon>Viruses</taxon>
        <taxon>Duplodnaviria</taxon>
        <taxon>Heunggongvirae</taxon>
        <taxon>Uroviricota</taxon>
        <taxon>Caudoviricetes</taxon>
        <taxon>Donellivirus</taxon>
        <taxon>Donellivirus gee</taxon>
    </lineage>
</organism>
<keyword evidence="2" id="KW-1185">Reference proteome</keyword>
<reference evidence="1 2" key="1">
    <citation type="submission" date="2011-09" db="EMBL/GenBank/DDBJ databases">
        <authorList>
            <person name="Pope W.H."/>
            <person name="Pedulla M.L."/>
            <person name="Ford M.E."/>
            <person name="Peebles C.L."/>
            <person name="Hatfull G.H."/>
            <person name="Hendrix R.W."/>
        </authorList>
    </citation>
    <scope>NUCLEOTIDE SEQUENCE [LARGE SCALE GENOMIC DNA]</scope>
    <source>
        <strain evidence="1">G</strain>
    </source>
</reference>
<protein>
    <submittedName>
        <fullName evidence="1">Gp42</fullName>
    </submittedName>
</protein>